<organism evidence="1 2">
    <name type="scientific">Granulicella mallensis</name>
    <dbReference type="NCBI Taxonomy" id="940614"/>
    <lineage>
        <taxon>Bacteria</taxon>
        <taxon>Pseudomonadati</taxon>
        <taxon>Acidobacteriota</taxon>
        <taxon>Terriglobia</taxon>
        <taxon>Terriglobales</taxon>
        <taxon>Acidobacteriaceae</taxon>
        <taxon>Granulicella</taxon>
    </lineage>
</organism>
<comment type="caution">
    <text evidence="1">The sequence shown here is derived from an EMBL/GenBank/DDBJ whole genome shotgun (WGS) entry which is preliminary data.</text>
</comment>
<protein>
    <submittedName>
        <fullName evidence="1">RHS repeat-associated protein</fullName>
    </submittedName>
</protein>
<name>A0A7W7ZPR6_9BACT</name>
<proteinExistence type="predicted"/>
<sequence>MAGWAADTQDGAPVASVVVSLDGVPLGNATLGGERPDVAAAYNNSAYLHSGWTFTTSIGNVSPGTHTFSVTAYDSSGNAATLPRPDNAPTAITVTPNANVLYGAENNVISVDNGATATYFYDALNHRVKVMANGITERYGFDIAGRRSTNWQDNSTNLDQAQYYAGSQPVAYWSSSDGNIHFVHQDWLGTVRLHTSFNGSVESAFTSLPFGDALTSSGADTNETHFAMLDHDSETSSEHATFRQYSSIQGRMFSSDPYMGSYDFSNPQSLNRYAYALNSPLSNVDPSGLTVLDGEEQTSSGGGWALDPNLVTVNPCGTDATTFCMKVHVSTPVFSLTTSLVPGFIQGARPLPSTGAPSKDPCYNSALASAGVGPAQLRKRMSSANKASALFGLLGYASLVRTGGPQDDKSLSQNHSIFGPLPNAVAAGNISFGVTCSFGTAFCQFAAGLAQTLAGRPDFRGTPKTGFDTPADNAQIRQGQAMRAAGCHS</sequence>
<evidence type="ECO:0000313" key="1">
    <source>
        <dbReference type="EMBL" id="MBB5063832.1"/>
    </source>
</evidence>
<dbReference type="EMBL" id="JACHIO010000008">
    <property type="protein sequence ID" value="MBB5063832.1"/>
    <property type="molecule type" value="Genomic_DNA"/>
</dbReference>
<dbReference type="RefSeq" id="WP_184255289.1">
    <property type="nucleotide sequence ID" value="NZ_JACHIO010000008.1"/>
</dbReference>
<evidence type="ECO:0000313" key="2">
    <source>
        <dbReference type="Proteomes" id="UP000584867"/>
    </source>
</evidence>
<reference evidence="1 2" key="1">
    <citation type="submission" date="2020-08" db="EMBL/GenBank/DDBJ databases">
        <title>Genomic Encyclopedia of Type Strains, Phase IV (KMG-V): Genome sequencing to study the core and pangenomes of soil and plant-associated prokaryotes.</title>
        <authorList>
            <person name="Whitman W."/>
        </authorList>
    </citation>
    <scope>NUCLEOTIDE SEQUENCE [LARGE SCALE GENOMIC DNA]</scope>
    <source>
        <strain evidence="1 2">X5P3</strain>
    </source>
</reference>
<dbReference type="PANTHER" id="PTHR32305">
    <property type="match status" value="1"/>
</dbReference>
<gene>
    <name evidence="1" type="ORF">HDF15_002180</name>
</gene>
<accession>A0A7W7ZPR6</accession>
<dbReference type="PANTHER" id="PTHR32305:SF15">
    <property type="entry name" value="PROTEIN RHSA-RELATED"/>
    <property type="match status" value="1"/>
</dbReference>
<dbReference type="NCBIfam" id="TIGR03696">
    <property type="entry name" value="Rhs_assc_core"/>
    <property type="match status" value="1"/>
</dbReference>
<dbReference type="InterPro" id="IPR050708">
    <property type="entry name" value="T6SS_VgrG/RHS"/>
</dbReference>
<dbReference type="Proteomes" id="UP000584867">
    <property type="component" value="Unassembled WGS sequence"/>
</dbReference>
<dbReference type="Gene3D" id="2.180.10.10">
    <property type="entry name" value="RHS repeat-associated core"/>
    <property type="match status" value="1"/>
</dbReference>
<dbReference type="InterPro" id="IPR022385">
    <property type="entry name" value="Rhs_assc_core"/>
</dbReference>
<dbReference type="AlphaFoldDB" id="A0A7W7ZPR6"/>